<keyword evidence="8 13" id="KW-0479">Metal-binding</keyword>
<dbReference type="GO" id="GO:0008270">
    <property type="term" value="F:zinc ion binding"/>
    <property type="evidence" value="ECO:0007669"/>
    <property type="project" value="InterPro"/>
</dbReference>
<dbReference type="InterPro" id="IPR001930">
    <property type="entry name" value="Peptidase_M1"/>
</dbReference>
<evidence type="ECO:0000256" key="1">
    <source>
        <dbReference type="ARBA" id="ARBA00000098"/>
    </source>
</evidence>
<organism evidence="15 16">
    <name type="scientific">Rubricoccus marinus</name>
    <dbReference type="NCBI Taxonomy" id="716817"/>
    <lineage>
        <taxon>Bacteria</taxon>
        <taxon>Pseudomonadati</taxon>
        <taxon>Rhodothermota</taxon>
        <taxon>Rhodothermia</taxon>
        <taxon>Rhodothermales</taxon>
        <taxon>Rubricoccaceae</taxon>
        <taxon>Rubricoccus</taxon>
    </lineage>
</organism>
<evidence type="ECO:0000256" key="2">
    <source>
        <dbReference type="ARBA" id="ARBA00004496"/>
    </source>
</evidence>
<dbReference type="EMBL" id="MQWB01000001">
    <property type="protein sequence ID" value="OZC03336.1"/>
    <property type="molecule type" value="Genomic_DNA"/>
</dbReference>
<dbReference type="PRINTS" id="PR00756">
    <property type="entry name" value="ALADIPTASE"/>
</dbReference>
<dbReference type="InterPro" id="IPR014782">
    <property type="entry name" value="Peptidase_M1_dom"/>
</dbReference>
<dbReference type="SUPFAM" id="SSF63737">
    <property type="entry name" value="Leukotriene A4 hydrolase N-terminal domain"/>
    <property type="match status" value="1"/>
</dbReference>
<feature type="active site" description="Proton acceptor" evidence="12">
    <location>
        <position position="308"/>
    </location>
</feature>
<keyword evidence="10 13" id="KW-0862">Zinc</keyword>
<dbReference type="PROSITE" id="PS51257">
    <property type="entry name" value="PROKAR_LIPOPROTEIN"/>
    <property type="match status" value="1"/>
</dbReference>
<feature type="binding site" evidence="13">
    <location>
        <position position="307"/>
    </location>
    <ligand>
        <name>Zn(2+)</name>
        <dbReference type="ChEBI" id="CHEBI:29105"/>
        <note>catalytic</note>
    </ligand>
</feature>
<evidence type="ECO:0000256" key="10">
    <source>
        <dbReference type="ARBA" id="ARBA00022833"/>
    </source>
</evidence>
<dbReference type="Gene3D" id="2.60.40.1730">
    <property type="entry name" value="tricorn interacting facor f3 domain"/>
    <property type="match status" value="1"/>
</dbReference>
<comment type="subcellular location">
    <subcellularLocation>
        <location evidence="2">Cytoplasm</location>
    </subcellularLocation>
</comment>
<dbReference type="Pfam" id="PF01433">
    <property type="entry name" value="Peptidase_M1"/>
    <property type="match status" value="1"/>
</dbReference>
<dbReference type="GO" id="GO:0016285">
    <property type="term" value="F:alanyl aminopeptidase activity"/>
    <property type="evidence" value="ECO:0007669"/>
    <property type="project" value="UniProtKB-EC"/>
</dbReference>
<evidence type="ECO:0000256" key="9">
    <source>
        <dbReference type="ARBA" id="ARBA00022801"/>
    </source>
</evidence>
<evidence type="ECO:0000256" key="13">
    <source>
        <dbReference type="PIRSR" id="PIRSR634015-3"/>
    </source>
</evidence>
<evidence type="ECO:0000256" key="11">
    <source>
        <dbReference type="ARBA" id="ARBA00023049"/>
    </source>
</evidence>
<evidence type="ECO:0000256" key="5">
    <source>
        <dbReference type="ARBA" id="ARBA00015611"/>
    </source>
</evidence>
<keyword evidence="7" id="KW-0645">Protease</keyword>
<evidence type="ECO:0000256" key="4">
    <source>
        <dbReference type="ARBA" id="ARBA00012564"/>
    </source>
</evidence>
<dbReference type="GO" id="GO:0008237">
    <property type="term" value="F:metallopeptidase activity"/>
    <property type="evidence" value="ECO:0007669"/>
    <property type="project" value="UniProtKB-KW"/>
</dbReference>
<dbReference type="GO" id="GO:0006508">
    <property type="term" value="P:proteolysis"/>
    <property type="evidence" value="ECO:0007669"/>
    <property type="project" value="UniProtKB-KW"/>
</dbReference>
<keyword evidence="6" id="KW-0963">Cytoplasm</keyword>
<dbReference type="Proteomes" id="UP000216446">
    <property type="component" value="Unassembled WGS sequence"/>
</dbReference>
<dbReference type="AlphaFoldDB" id="A0A259U072"/>
<dbReference type="PANTHER" id="PTHR45726:SF3">
    <property type="entry name" value="LEUKOTRIENE A-4 HYDROLASE"/>
    <property type="match status" value="1"/>
</dbReference>
<keyword evidence="11" id="KW-0482">Metalloprotease</keyword>
<dbReference type="InterPro" id="IPR042097">
    <property type="entry name" value="Aminopeptidase_N-like_N_sf"/>
</dbReference>
<evidence type="ECO:0000256" key="3">
    <source>
        <dbReference type="ARBA" id="ARBA00010136"/>
    </source>
</evidence>
<keyword evidence="9" id="KW-0378">Hydrolase</keyword>
<accession>A0A259U072</accession>
<dbReference type="RefSeq" id="WP_094548582.1">
    <property type="nucleotide sequence ID" value="NZ_MQWB01000001.1"/>
</dbReference>
<dbReference type="InParanoid" id="A0A259U072"/>
<evidence type="ECO:0000259" key="14">
    <source>
        <dbReference type="Pfam" id="PF01433"/>
    </source>
</evidence>
<comment type="cofactor">
    <cofactor evidence="13">
        <name>Zn(2+)</name>
        <dbReference type="ChEBI" id="CHEBI:29105"/>
    </cofactor>
    <text evidence="13">Binds 1 zinc ion per subunit.</text>
</comment>
<reference evidence="15 16" key="1">
    <citation type="submission" date="2016-11" db="EMBL/GenBank/DDBJ databases">
        <title>Study of marine rhodopsin-containing bacteria.</title>
        <authorList>
            <person name="Yoshizawa S."/>
            <person name="Kumagai Y."/>
            <person name="Kogure K."/>
        </authorList>
    </citation>
    <scope>NUCLEOTIDE SEQUENCE [LARGE SCALE GENOMIC DNA]</scope>
    <source>
        <strain evidence="15 16">SG-29</strain>
    </source>
</reference>
<sequence>MTGLWRQRPGERAGRWLALALCLALGACGARGGVEDALDVPEPQAGVDVQRLTLALRVDPTELAVSGRATLRVKHPNDLGTLVLGLSSAMQVDLVRVNQQPVQITHEENALAIPVRGDSSLVEIVYGGTPDAGLYREETEAGGTVLWTDGWPTRTAGWMPGVHHPSDPVVWDLALEVPTSWEIAASGTPEAETLEDGWRRGRFVTSEPAPLYTLAWAAGDFAVTEQAGSVPIRHLTLRGDSLAVGALERTPAILDTLEAMLGPLPYGRFATVEVPLVYAGMENAAAPFFQTQLYGEASGALEEVMVHEAVHQWWGNDVVPADWRHLWLAEGPATYLTAVLYERLDGRTAFREQLVRMALLSRDDARRRLVPDALASPEAMLSGTVYQKGGSFLHILRQTVGDAAFFAALRATLVAYDDAPLATASFQAELEEASGVDLDALFETWAYSTNLPTLKTRWDRGTRTLSWELSGASGGLSGIGLELYIAQDDASGVYVPLDAGTATLTGGKAPEVYPVGWIADVR</sequence>
<dbReference type="EC" id="3.4.11.2" evidence="4"/>
<dbReference type="SUPFAM" id="SSF55486">
    <property type="entry name" value="Metalloproteases ('zincins'), catalytic domain"/>
    <property type="match status" value="1"/>
</dbReference>
<feature type="active site" description="Proton donor" evidence="12">
    <location>
        <position position="386"/>
    </location>
</feature>
<dbReference type="InterPro" id="IPR027268">
    <property type="entry name" value="Peptidase_M4/M1_CTD_sf"/>
</dbReference>
<name>A0A259U072_9BACT</name>
<protein>
    <recommendedName>
        <fullName evidence="5">Aminopeptidase N</fullName>
        <ecNumber evidence="4">3.4.11.2</ecNumber>
    </recommendedName>
</protein>
<evidence type="ECO:0000256" key="6">
    <source>
        <dbReference type="ARBA" id="ARBA00022490"/>
    </source>
</evidence>
<dbReference type="Gene3D" id="1.10.390.10">
    <property type="entry name" value="Neutral Protease Domain 2"/>
    <property type="match status" value="1"/>
</dbReference>
<comment type="catalytic activity">
    <reaction evidence="1">
        <text>Release of an N-terminal amino acid, Xaa-|-Yaa- from a peptide, amide or arylamide. Xaa is preferably Ala, but may be most amino acids including Pro (slow action). When a terminal hydrophobic residue is followed by a prolyl residue, the two may be released as an intact Xaa-Pro dipeptide.</text>
        <dbReference type="EC" id="3.4.11.2"/>
    </reaction>
</comment>
<comment type="similarity">
    <text evidence="3">Belongs to the peptidase M1 family.</text>
</comment>
<feature type="binding site" evidence="13">
    <location>
        <position position="311"/>
    </location>
    <ligand>
        <name>Zn(2+)</name>
        <dbReference type="ChEBI" id="CHEBI:29105"/>
        <note>catalytic</note>
    </ligand>
</feature>
<evidence type="ECO:0000256" key="12">
    <source>
        <dbReference type="PIRSR" id="PIRSR634015-1"/>
    </source>
</evidence>
<dbReference type="PANTHER" id="PTHR45726">
    <property type="entry name" value="LEUKOTRIENE A-4 HYDROLASE"/>
    <property type="match status" value="1"/>
</dbReference>
<dbReference type="OrthoDB" id="100605at2"/>
<comment type="caution">
    <text evidence="15">The sequence shown here is derived from an EMBL/GenBank/DDBJ whole genome shotgun (WGS) entry which is preliminary data.</text>
</comment>
<dbReference type="InterPro" id="IPR034015">
    <property type="entry name" value="M1_LTA4H"/>
</dbReference>
<evidence type="ECO:0000313" key="16">
    <source>
        <dbReference type="Proteomes" id="UP000216446"/>
    </source>
</evidence>
<dbReference type="GO" id="GO:0005737">
    <property type="term" value="C:cytoplasm"/>
    <property type="evidence" value="ECO:0007669"/>
    <property type="project" value="UniProtKB-SubCell"/>
</dbReference>
<feature type="domain" description="Peptidase M1 membrane alanine aminopeptidase" evidence="14">
    <location>
        <begin position="263"/>
        <end position="445"/>
    </location>
</feature>
<feature type="binding site" evidence="13">
    <location>
        <position position="330"/>
    </location>
    <ligand>
        <name>Zn(2+)</name>
        <dbReference type="ChEBI" id="CHEBI:29105"/>
        <note>catalytic</note>
    </ligand>
</feature>
<gene>
    <name evidence="15" type="ORF">BSZ36_10300</name>
</gene>
<keyword evidence="16" id="KW-1185">Reference proteome</keyword>
<proteinExistence type="inferred from homology"/>
<evidence type="ECO:0000313" key="15">
    <source>
        <dbReference type="EMBL" id="OZC03336.1"/>
    </source>
</evidence>
<evidence type="ECO:0000256" key="7">
    <source>
        <dbReference type="ARBA" id="ARBA00022670"/>
    </source>
</evidence>
<evidence type="ECO:0000256" key="8">
    <source>
        <dbReference type="ARBA" id="ARBA00022723"/>
    </source>
</evidence>